<sequence>MVFDTSDLKRCPLAGCALEALHWIPHFTGMGHFWSYSK</sequence>
<dbReference type="EMBL" id="GBRH01166638">
    <property type="protein sequence ID" value="JAE31258.1"/>
    <property type="molecule type" value="Transcribed_RNA"/>
</dbReference>
<protein>
    <submittedName>
        <fullName evidence="1">Uncharacterized protein</fullName>
    </submittedName>
</protein>
<reference evidence="1" key="1">
    <citation type="submission" date="2014-09" db="EMBL/GenBank/DDBJ databases">
        <authorList>
            <person name="Magalhaes I.L.F."/>
            <person name="Oliveira U."/>
            <person name="Santos F.R."/>
            <person name="Vidigal T.H.D.A."/>
            <person name="Brescovit A.D."/>
            <person name="Santos A.J."/>
        </authorList>
    </citation>
    <scope>NUCLEOTIDE SEQUENCE</scope>
    <source>
        <tissue evidence="1">Shoot tissue taken approximately 20 cm above the soil surface</tissue>
    </source>
</reference>
<evidence type="ECO:0000313" key="1">
    <source>
        <dbReference type="EMBL" id="JAE31258.1"/>
    </source>
</evidence>
<reference evidence="1" key="2">
    <citation type="journal article" date="2015" name="Data Brief">
        <title>Shoot transcriptome of the giant reed, Arundo donax.</title>
        <authorList>
            <person name="Barrero R.A."/>
            <person name="Guerrero F.D."/>
            <person name="Moolhuijzen P."/>
            <person name="Goolsby J.A."/>
            <person name="Tidwell J."/>
            <person name="Bellgard S.E."/>
            <person name="Bellgard M.I."/>
        </authorList>
    </citation>
    <scope>NUCLEOTIDE SEQUENCE</scope>
    <source>
        <tissue evidence="1">Shoot tissue taken approximately 20 cm above the soil surface</tissue>
    </source>
</reference>
<organism evidence="1">
    <name type="scientific">Arundo donax</name>
    <name type="common">Giant reed</name>
    <name type="synonym">Donax arundinaceus</name>
    <dbReference type="NCBI Taxonomy" id="35708"/>
    <lineage>
        <taxon>Eukaryota</taxon>
        <taxon>Viridiplantae</taxon>
        <taxon>Streptophyta</taxon>
        <taxon>Embryophyta</taxon>
        <taxon>Tracheophyta</taxon>
        <taxon>Spermatophyta</taxon>
        <taxon>Magnoliopsida</taxon>
        <taxon>Liliopsida</taxon>
        <taxon>Poales</taxon>
        <taxon>Poaceae</taxon>
        <taxon>PACMAD clade</taxon>
        <taxon>Arundinoideae</taxon>
        <taxon>Arundineae</taxon>
        <taxon>Arundo</taxon>
    </lineage>
</organism>
<proteinExistence type="predicted"/>
<name>A0A0A9HEB3_ARUDO</name>
<accession>A0A0A9HEB3</accession>
<dbReference type="AlphaFoldDB" id="A0A0A9HEB3"/>